<dbReference type="RefSeq" id="WP_181052423.1">
    <property type="nucleotide sequence ID" value="NZ_JACDXJ010000001.1"/>
</dbReference>
<evidence type="ECO:0000313" key="1">
    <source>
        <dbReference type="EMBL" id="MBA1156901.1"/>
    </source>
</evidence>
<protein>
    <submittedName>
        <fullName evidence="1">Uncharacterized protein</fullName>
    </submittedName>
</protein>
<keyword evidence="2" id="KW-1185">Reference proteome</keyword>
<sequence length="81" mass="8758">MGAVKQLYMDRAASQSSHSFQRLADLKAKLAAADAIADGIRAKALRDHSSDEPYETACALSSRITAALSLVEMMIEDMEGR</sequence>
<proteinExistence type="predicted"/>
<gene>
    <name evidence="1" type="ORF">H0S73_12265</name>
</gene>
<dbReference type="Proteomes" id="UP000572984">
    <property type="component" value="Unassembled WGS sequence"/>
</dbReference>
<dbReference type="EMBL" id="JACDXJ010000001">
    <property type="protein sequence ID" value="MBA1156901.1"/>
    <property type="molecule type" value="Genomic_DNA"/>
</dbReference>
<accession>A0A838BNI2</accession>
<name>A0A838BNI2_9HYPH</name>
<organism evidence="1 2">
    <name type="scientific">Microvirga mediterraneensis</name>
    <dbReference type="NCBI Taxonomy" id="2754695"/>
    <lineage>
        <taxon>Bacteria</taxon>
        <taxon>Pseudomonadati</taxon>
        <taxon>Pseudomonadota</taxon>
        <taxon>Alphaproteobacteria</taxon>
        <taxon>Hyphomicrobiales</taxon>
        <taxon>Methylobacteriaceae</taxon>
        <taxon>Microvirga</taxon>
    </lineage>
</organism>
<comment type="caution">
    <text evidence="1">The sequence shown here is derived from an EMBL/GenBank/DDBJ whole genome shotgun (WGS) entry which is preliminary data.</text>
</comment>
<evidence type="ECO:0000313" key="2">
    <source>
        <dbReference type="Proteomes" id="UP000572984"/>
    </source>
</evidence>
<dbReference type="AlphaFoldDB" id="A0A838BNI2"/>
<reference evidence="1 2" key="1">
    <citation type="submission" date="2020-07" db="EMBL/GenBank/DDBJ databases">
        <title>Draft genome and description of Microvirga mediterraneensis Marseille-Q2068 sp. nov.</title>
        <authorList>
            <person name="Boxberger M."/>
        </authorList>
    </citation>
    <scope>NUCLEOTIDE SEQUENCE [LARGE SCALE GENOMIC DNA]</scope>
    <source>
        <strain evidence="1 2">Marseille-Q2068</strain>
    </source>
</reference>